<feature type="compositionally biased region" description="Low complexity" evidence="1">
    <location>
        <begin position="133"/>
        <end position="153"/>
    </location>
</feature>
<sequence length="266" mass="27668">MAVVLVGTGMFTEQLVAQANVLRTEQTPTKAKITTDRQSPPEPESTAQDGETTIADNTDSEGLNDSEGATEHLDDSEGMPDNAGSSDSAGANTPVSNSDFEGIGDTTSDIEADEPDKGSSNSSSKPDTAKPTGHNSSNEVSSSNGSSGSSNGHGSAGDTQSSNTGNGQKRPPKATDVDRVTATTVRKTKMTRAAKIANDYFAGGNVEDLQSPDMIRNGDPTASTTDDDDTADWPQAGKTHAKLGWLSGLMGVCALGFWGYWCKRLE</sequence>
<feature type="compositionally biased region" description="Polar residues" evidence="1">
    <location>
        <begin position="83"/>
        <end position="107"/>
    </location>
</feature>
<dbReference type="PATRIC" id="fig|1423753.3.peg.397"/>
<feature type="transmembrane region" description="Helical" evidence="2">
    <location>
        <begin position="243"/>
        <end position="261"/>
    </location>
</feature>
<evidence type="ECO:0000313" key="4">
    <source>
        <dbReference type="Proteomes" id="UP000051580"/>
    </source>
</evidence>
<reference evidence="3 4" key="1">
    <citation type="journal article" date="2015" name="Genome Announc.">
        <title>Expanding the biotechnology potential of lactobacilli through comparative genomics of 213 strains and associated genera.</title>
        <authorList>
            <person name="Sun Z."/>
            <person name="Harris H.M."/>
            <person name="McCann A."/>
            <person name="Guo C."/>
            <person name="Argimon S."/>
            <person name="Zhang W."/>
            <person name="Yang X."/>
            <person name="Jeffery I.B."/>
            <person name="Cooney J.C."/>
            <person name="Kagawa T.F."/>
            <person name="Liu W."/>
            <person name="Song Y."/>
            <person name="Salvetti E."/>
            <person name="Wrobel A."/>
            <person name="Rasinkangas P."/>
            <person name="Parkhill J."/>
            <person name="Rea M.C."/>
            <person name="O'Sullivan O."/>
            <person name="Ritari J."/>
            <person name="Douillard F.P."/>
            <person name="Paul Ross R."/>
            <person name="Yang R."/>
            <person name="Briner A.E."/>
            <person name="Felis G.E."/>
            <person name="de Vos W.M."/>
            <person name="Barrangou R."/>
            <person name="Klaenhammer T.R."/>
            <person name="Caufield P.W."/>
            <person name="Cui Y."/>
            <person name="Zhang H."/>
            <person name="O'Toole P.W."/>
        </authorList>
    </citation>
    <scope>NUCLEOTIDE SEQUENCE [LARGE SCALE GENOMIC DNA]</scope>
    <source>
        <strain evidence="3 4">DSM 16381</strain>
    </source>
</reference>
<name>A0A0R1UN09_9LACO</name>
<proteinExistence type="predicted"/>
<gene>
    <name evidence="3" type="ORF">FD28_GL000381</name>
</gene>
<evidence type="ECO:0000256" key="2">
    <source>
        <dbReference type="SAM" id="Phobius"/>
    </source>
</evidence>
<feature type="compositionally biased region" description="Polar residues" evidence="1">
    <location>
        <begin position="157"/>
        <end position="167"/>
    </location>
</feature>
<feature type="region of interest" description="Disordered" evidence="1">
    <location>
        <begin position="200"/>
        <end position="236"/>
    </location>
</feature>
<organism evidence="3 4">
    <name type="scientific">Levilactobacillus hammesii DSM 16381</name>
    <dbReference type="NCBI Taxonomy" id="1423753"/>
    <lineage>
        <taxon>Bacteria</taxon>
        <taxon>Bacillati</taxon>
        <taxon>Bacillota</taxon>
        <taxon>Bacilli</taxon>
        <taxon>Lactobacillales</taxon>
        <taxon>Lactobacillaceae</taxon>
        <taxon>Levilactobacillus</taxon>
    </lineage>
</organism>
<dbReference type="Proteomes" id="UP000051580">
    <property type="component" value="Unassembled WGS sequence"/>
</dbReference>
<feature type="region of interest" description="Disordered" evidence="1">
    <location>
        <begin position="24"/>
        <end position="186"/>
    </location>
</feature>
<dbReference type="AlphaFoldDB" id="A0A0R1UN09"/>
<evidence type="ECO:0000313" key="3">
    <source>
        <dbReference type="EMBL" id="KRL94558.1"/>
    </source>
</evidence>
<accession>A0A0R1UN09</accession>
<keyword evidence="2" id="KW-0812">Transmembrane</keyword>
<keyword evidence="2" id="KW-0472">Membrane</keyword>
<evidence type="ECO:0000256" key="1">
    <source>
        <dbReference type="SAM" id="MobiDB-lite"/>
    </source>
</evidence>
<keyword evidence="2" id="KW-1133">Transmembrane helix</keyword>
<comment type="caution">
    <text evidence="3">The sequence shown here is derived from an EMBL/GenBank/DDBJ whole genome shotgun (WGS) entry which is preliminary data.</text>
</comment>
<protein>
    <submittedName>
        <fullName evidence="3">Uncharacterized protein</fullName>
    </submittedName>
</protein>
<keyword evidence="4" id="KW-1185">Reference proteome</keyword>
<feature type="compositionally biased region" description="Polar residues" evidence="1">
    <location>
        <begin position="45"/>
        <end position="57"/>
    </location>
</feature>
<dbReference type="EMBL" id="AZFS01000058">
    <property type="protein sequence ID" value="KRL94558.1"/>
    <property type="molecule type" value="Genomic_DNA"/>
</dbReference>